<dbReference type="InterPro" id="IPR007712">
    <property type="entry name" value="RelE/ParE_toxin"/>
</dbReference>
<evidence type="ECO:0000256" key="1">
    <source>
        <dbReference type="ARBA" id="ARBA00022649"/>
    </source>
</evidence>
<name>A0A934PU33_9SPHI</name>
<evidence type="ECO:0000313" key="3">
    <source>
        <dbReference type="Proteomes" id="UP000613193"/>
    </source>
</evidence>
<dbReference type="AlphaFoldDB" id="A0A934PU33"/>
<evidence type="ECO:0000313" key="2">
    <source>
        <dbReference type="EMBL" id="MBK0379587.1"/>
    </source>
</evidence>
<dbReference type="Proteomes" id="UP000613193">
    <property type="component" value="Unassembled WGS sequence"/>
</dbReference>
<dbReference type="EMBL" id="JAEHFW010000002">
    <property type="protein sequence ID" value="MBK0379587.1"/>
    <property type="molecule type" value="Genomic_DNA"/>
</dbReference>
<proteinExistence type="predicted"/>
<protein>
    <submittedName>
        <fullName evidence="2">Type II toxin-antitoxin system RelE/ParE family toxin</fullName>
    </submittedName>
</protein>
<dbReference type="Gene3D" id="3.30.2310.20">
    <property type="entry name" value="RelE-like"/>
    <property type="match status" value="1"/>
</dbReference>
<keyword evidence="1" id="KW-1277">Toxin-antitoxin system</keyword>
<comment type="caution">
    <text evidence="2">The sequence shown here is derived from an EMBL/GenBank/DDBJ whole genome shotgun (WGS) entry which is preliminary data.</text>
</comment>
<dbReference type="InterPro" id="IPR035093">
    <property type="entry name" value="RelE/ParE_toxin_dom_sf"/>
</dbReference>
<dbReference type="RefSeq" id="WP_200066144.1">
    <property type="nucleotide sequence ID" value="NZ_JAEHFW010000002.1"/>
</dbReference>
<keyword evidence="3" id="KW-1185">Reference proteome</keyword>
<dbReference type="Pfam" id="PF05016">
    <property type="entry name" value="ParE_toxin"/>
    <property type="match status" value="1"/>
</dbReference>
<gene>
    <name evidence="2" type="ORF">I5M19_09725</name>
</gene>
<accession>A0A934PU33</accession>
<reference evidence="2" key="1">
    <citation type="submission" date="2020-12" db="EMBL/GenBank/DDBJ databases">
        <title>Bacterial novel species Mucilaginibacter sp. SD-g isolated from soil.</title>
        <authorList>
            <person name="Jung H.-Y."/>
        </authorList>
    </citation>
    <scope>NUCLEOTIDE SEQUENCE</scope>
    <source>
        <strain evidence="2">SD-g</strain>
    </source>
</reference>
<sequence length="95" mass="11214">MSRSIFWTEEAQETFDHIVLLIDDKWGMKQAGIFINRVQTTLKLIAVQPYMYQASLIAEIRRAVISKQTSLFYKVNEKSIIVLYFWDNRQDPLIS</sequence>
<organism evidence="2 3">
    <name type="scientific">Mucilaginibacter segetis</name>
    <dbReference type="NCBI Taxonomy" id="2793071"/>
    <lineage>
        <taxon>Bacteria</taxon>
        <taxon>Pseudomonadati</taxon>
        <taxon>Bacteroidota</taxon>
        <taxon>Sphingobacteriia</taxon>
        <taxon>Sphingobacteriales</taxon>
        <taxon>Sphingobacteriaceae</taxon>
        <taxon>Mucilaginibacter</taxon>
    </lineage>
</organism>